<evidence type="ECO:0000256" key="3">
    <source>
        <dbReference type="ARBA" id="ARBA00009410"/>
    </source>
</evidence>
<evidence type="ECO:0000256" key="5">
    <source>
        <dbReference type="ARBA" id="ARBA00022827"/>
    </source>
</evidence>
<dbReference type="InterPro" id="IPR006076">
    <property type="entry name" value="FAD-dep_OxRdtase"/>
</dbReference>
<sequence>MRVVILGSGVVGVTSAWYLSQAGHDVTVIDRESGPAQETSAANAGQISPGYAAPWAAPGVPLKAIKWMFQRHAPLAVRLDGTPFQLKWMWQMLRNCDTRHYMENKGRMVRLAEQAGVTFRFNTPVEKLLYENDQIYGVKCADEIIKADAYVMAFGSYSTAMLKGIVDIPVYPLKGYSLTIPIVEPDGAPVSTILDETYKIAITRFDKRIRVGGMAEIVGFNTDLLQPRRETLEMVVRDLFPRGGHIEQATFWTGLRPMTPDGTPVVGRTRYKNLWLNTGHGTLGWTMACGSGQLLSDILSGRTPAIPYDDLSVARYRSDFTPTPPQRLHSAHN</sequence>
<keyword evidence="5" id="KW-0274">FAD</keyword>
<evidence type="ECO:0000256" key="4">
    <source>
        <dbReference type="ARBA" id="ARBA00022630"/>
    </source>
</evidence>
<evidence type="ECO:0000256" key="6">
    <source>
        <dbReference type="ARBA" id="ARBA00023002"/>
    </source>
</evidence>
<dbReference type="EMBL" id="AAMIWY010000027">
    <property type="protein sequence ID" value="EDH8178198.1"/>
    <property type="molecule type" value="Genomic_DNA"/>
</dbReference>
<comment type="catalytic activity">
    <reaction evidence="7">
        <text>a D-alpha-amino acid + A + H2O = a 2-oxocarboxylate + AH2 + NH4(+)</text>
        <dbReference type="Rhea" id="RHEA:18125"/>
        <dbReference type="ChEBI" id="CHEBI:13193"/>
        <dbReference type="ChEBI" id="CHEBI:15377"/>
        <dbReference type="ChEBI" id="CHEBI:17499"/>
        <dbReference type="ChEBI" id="CHEBI:28938"/>
        <dbReference type="ChEBI" id="CHEBI:35179"/>
        <dbReference type="ChEBI" id="CHEBI:59871"/>
    </reaction>
</comment>
<dbReference type="Gene3D" id="3.30.9.10">
    <property type="entry name" value="D-Amino Acid Oxidase, subunit A, domain 2"/>
    <property type="match status" value="1"/>
</dbReference>
<evidence type="ECO:0000256" key="8">
    <source>
        <dbReference type="ARBA" id="ARBA00071847"/>
    </source>
</evidence>
<reference evidence="10" key="1">
    <citation type="submission" date="2018-07" db="EMBL/GenBank/DDBJ databases">
        <authorList>
            <person name="Ashton P.M."/>
            <person name="Dallman T."/>
            <person name="Nair S."/>
            <person name="De Pinna E."/>
            <person name="Peters T."/>
            <person name="Grant K."/>
        </authorList>
    </citation>
    <scope>NUCLEOTIDE SEQUENCE</scope>
    <source>
        <strain evidence="10">369881</strain>
    </source>
</reference>
<comment type="similarity">
    <text evidence="3">Belongs to the DadA oxidoreductase family.</text>
</comment>
<feature type="domain" description="FAD dependent oxidoreductase" evidence="9">
    <location>
        <begin position="2"/>
        <end position="70"/>
    </location>
</feature>
<dbReference type="SUPFAM" id="SSF51905">
    <property type="entry name" value="FAD/NAD(P)-binding domain"/>
    <property type="match status" value="1"/>
</dbReference>
<accession>A0A635QR68</accession>
<protein>
    <recommendedName>
        <fullName evidence="8">D-amino acid dehydrogenase</fullName>
    </recommendedName>
</protein>
<dbReference type="InterPro" id="IPR036188">
    <property type="entry name" value="FAD/NAD-bd_sf"/>
</dbReference>
<evidence type="ECO:0000256" key="1">
    <source>
        <dbReference type="ARBA" id="ARBA00001974"/>
    </source>
</evidence>
<keyword evidence="6" id="KW-0560">Oxidoreductase</keyword>
<dbReference type="PANTHER" id="PTHR13847:SF280">
    <property type="entry name" value="D-AMINO ACID DEHYDROGENASE"/>
    <property type="match status" value="1"/>
</dbReference>
<dbReference type="GO" id="GO:0005737">
    <property type="term" value="C:cytoplasm"/>
    <property type="evidence" value="ECO:0007669"/>
    <property type="project" value="TreeGrafter"/>
</dbReference>
<evidence type="ECO:0000313" key="10">
    <source>
        <dbReference type="EMBL" id="EDH8178198.1"/>
    </source>
</evidence>
<evidence type="ECO:0000259" key="9">
    <source>
        <dbReference type="Pfam" id="PF01266"/>
    </source>
</evidence>
<dbReference type="AlphaFoldDB" id="A0A635QR68"/>
<dbReference type="GO" id="GO:0008718">
    <property type="term" value="F:D-amino-acid dehydrogenase activity"/>
    <property type="evidence" value="ECO:0007669"/>
    <property type="project" value="TreeGrafter"/>
</dbReference>
<gene>
    <name evidence="10" type="ORF">CB646_20155</name>
</gene>
<dbReference type="FunFam" id="3.50.50.60:FF:000020">
    <property type="entry name" value="D-amino acid dehydrogenase"/>
    <property type="match status" value="1"/>
</dbReference>
<dbReference type="GO" id="GO:0055130">
    <property type="term" value="P:D-alanine catabolic process"/>
    <property type="evidence" value="ECO:0007669"/>
    <property type="project" value="TreeGrafter"/>
</dbReference>
<comment type="pathway">
    <text evidence="2">Amino-acid degradation; D-alanine degradation; NH(3) and pyruvate from D-alanine: step 1/1.</text>
</comment>
<feature type="domain" description="FAD dependent oxidoreductase" evidence="9">
    <location>
        <begin position="108"/>
        <end position="297"/>
    </location>
</feature>
<evidence type="ECO:0000256" key="2">
    <source>
        <dbReference type="ARBA" id="ARBA00004960"/>
    </source>
</evidence>
<dbReference type="GO" id="GO:0005886">
    <property type="term" value="C:plasma membrane"/>
    <property type="evidence" value="ECO:0007669"/>
    <property type="project" value="TreeGrafter"/>
</dbReference>
<dbReference type="RefSeq" id="WP_227761006.1">
    <property type="nucleotide sequence ID" value="NZ_CP085819.1"/>
</dbReference>
<evidence type="ECO:0000256" key="7">
    <source>
        <dbReference type="ARBA" id="ARBA00047884"/>
    </source>
</evidence>
<keyword evidence="4" id="KW-0285">Flavoprotein</keyword>
<comment type="cofactor">
    <cofactor evidence="1">
        <name>FAD</name>
        <dbReference type="ChEBI" id="CHEBI:57692"/>
    </cofactor>
</comment>
<name>A0A635QR68_SALTM</name>
<dbReference type="PANTHER" id="PTHR13847">
    <property type="entry name" value="SARCOSINE DEHYDROGENASE-RELATED"/>
    <property type="match status" value="1"/>
</dbReference>
<dbReference type="Pfam" id="PF01266">
    <property type="entry name" value="DAO"/>
    <property type="match status" value="2"/>
</dbReference>
<comment type="caution">
    <text evidence="10">The sequence shown here is derived from an EMBL/GenBank/DDBJ whole genome shotgun (WGS) entry which is preliminary data.</text>
</comment>
<dbReference type="SUPFAM" id="SSF54373">
    <property type="entry name" value="FAD-linked reductases, C-terminal domain"/>
    <property type="match status" value="1"/>
</dbReference>
<proteinExistence type="inferred from homology"/>
<organism evidence="10">
    <name type="scientific">Salmonella typhimurium</name>
    <dbReference type="NCBI Taxonomy" id="90371"/>
    <lineage>
        <taxon>Bacteria</taxon>
        <taxon>Pseudomonadati</taxon>
        <taxon>Pseudomonadota</taxon>
        <taxon>Gammaproteobacteria</taxon>
        <taxon>Enterobacterales</taxon>
        <taxon>Enterobacteriaceae</taxon>
        <taxon>Salmonella</taxon>
    </lineage>
</organism>
<dbReference type="Gene3D" id="3.50.50.60">
    <property type="entry name" value="FAD/NAD(P)-binding domain"/>
    <property type="match status" value="2"/>
</dbReference>